<dbReference type="PANTHER" id="PTHR35563:SF2">
    <property type="entry name" value="BARREL METAL-DEPENDENT HYDROLASE, PUTATIVE (AFU_ORTHOLOGUE AFUA_1G16240)-RELATED"/>
    <property type="match status" value="1"/>
</dbReference>
<protein>
    <submittedName>
        <fullName evidence="2">2-pyrone-4,6-dicarboxylate hydrolase</fullName>
    </submittedName>
</protein>
<proteinExistence type="predicted"/>
<reference evidence="2 3" key="1">
    <citation type="submission" date="2014-01" db="EMBL/GenBank/DDBJ databases">
        <title>Genome sequence determination for a cystic fibrosis isolate, Inquilinus limosus.</title>
        <authorList>
            <person name="Pino M."/>
            <person name="Di Conza J."/>
            <person name="Gutkind G."/>
        </authorList>
    </citation>
    <scope>NUCLEOTIDE SEQUENCE [LARGE SCALE GENOMIC DNA]</scope>
    <source>
        <strain evidence="2 3">MP06</strain>
    </source>
</reference>
<dbReference type="AlphaFoldDB" id="A0A0A0D4X2"/>
<dbReference type="Pfam" id="PF04909">
    <property type="entry name" value="Amidohydro_2"/>
    <property type="match status" value="1"/>
</dbReference>
<evidence type="ECO:0000259" key="1">
    <source>
        <dbReference type="Pfam" id="PF04909"/>
    </source>
</evidence>
<dbReference type="PANTHER" id="PTHR35563">
    <property type="entry name" value="BARREL METAL-DEPENDENT HYDROLASE, PUTATIVE (AFU_ORTHOLOGUE AFUA_1G16240)-RELATED"/>
    <property type="match status" value="1"/>
</dbReference>
<dbReference type="RefSeq" id="WP_034841581.1">
    <property type="nucleotide sequence ID" value="NZ_JANX01000257.1"/>
</dbReference>
<dbReference type="Gene3D" id="3.20.20.140">
    <property type="entry name" value="Metal-dependent hydrolases"/>
    <property type="match status" value="1"/>
</dbReference>
<feature type="non-terminal residue" evidence="2">
    <location>
        <position position="1"/>
    </location>
</feature>
<gene>
    <name evidence="2" type="ORF">P409_19115</name>
</gene>
<dbReference type="OrthoDB" id="9787654at2"/>
<organism evidence="2 3">
    <name type="scientific">Inquilinus limosus MP06</name>
    <dbReference type="NCBI Taxonomy" id="1398085"/>
    <lineage>
        <taxon>Bacteria</taxon>
        <taxon>Pseudomonadati</taxon>
        <taxon>Pseudomonadota</taxon>
        <taxon>Alphaproteobacteria</taxon>
        <taxon>Rhodospirillales</taxon>
        <taxon>Rhodospirillaceae</taxon>
        <taxon>Inquilinus</taxon>
    </lineage>
</organism>
<feature type="domain" description="Amidohydrolase-related" evidence="1">
    <location>
        <begin position="16"/>
        <end position="280"/>
    </location>
</feature>
<comment type="caution">
    <text evidence="2">The sequence shown here is derived from an EMBL/GenBank/DDBJ whole genome shotgun (WGS) entry which is preliminary data.</text>
</comment>
<keyword evidence="2" id="KW-0378">Hydrolase</keyword>
<name>A0A0A0D4X2_9PROT</name>
<accession>A0A0A0D4X2</accession>
<dbReference type="InterPro" id="IPR006680">
    <property type="entry name" value="Amidohydro-rel"/>
</dbReference>
<dbReference type="EMBL" id="JANX01000257">
    <property type="protein sequence ID" value="KGM32833.1"/>
    <property type="molecule type" value="Genomic_DNA"/>
</dbReference>
<evidence type="ECO:0000313" key="2">
    <source>
        <dbReference type="EMBL" id="KGM32833.1"/>
    </source>
</evidence>
<evidence type="ECO:0000313" key="3">
    <source>
        <dbReference type="Proteomes" id="UP000029995"/>
    </source>
</evidence>
<dbReference type="GO" id="GO:0016787">
    <property type="term" value="F:hydrolase activity"/>
    <property type="evidence" value="ECO:0007669"/>
    <property type="project" value="UniProtKB-KW"/>
</dbReference>
<dbReference type="InterPro" id="IPR032466">
    <property type="entry name" value="Metal_Hydrolase"/>
</dbReference>
<sequence>DPDTRTPAFRLPPLACDAHCHIFGPGDRYPYAPDRSYTPPDAPLEMFAALHARLGVGRAVIVNASVHGTDNRVALDAIAQSEGRYRAVANLDGTITEKGIEALHDGGFRGCRFNFVRHLGGVPDMKVFDRIVAMVAAHGWHIDLHFDAVDLPDYAAMLRRLPVPYTIDHMGRVLASDGLKQRPFETLLALLRNDEKCWVKISGAERVSTAGPPFRDAAPFARALVEAAPDRIIWGTDWPHPNVRVMPNDGDLVDLIPLFAPEPELQHRILVANPARLFDFD</sequence>
<dbReference type="InterPro" id="IPR052358">
    <property type="entry name" value="Aro_Compnd_Degr_Hydrolases"/>
</dbReference>
<dbReference type="Proteomes" id="UP000029995">
    <property type="component" value="Unassembled WGS sequence"/>
</dbReference>
<dbReference type="SUPFAM" id="SSF51556">
    <property type="entry name" value="Metallo-dependent hydrolases"/>
    <property type="match status" value="1"/>
</dbReference>